<dbReference type="RefSeq" id="WP_029428158.1">
    <property type="nucleotide sequence ID" value="NZ_CP012801.1"/>
</dbReference>
<gene>
    <name evidence="8" type="primary">yicI_10</name>
    <name evidence="8" type="ORF">BcellWH2_05313</name>
</gene>
<organism evidence="8 9">
    <name type="scientific">Bacteroides cellulosilyticus</name>
    <dbReference type="NCBI Taxonomy" id="246787"/>
    <lineage>
        <taxon>Bacteria</taxon>
        <taxon>Pseudomonadati</taxon>
        <taxon>Bacteroidota</taxon>
        <taxon>Bacteroidia</taxon>
        <taxon>Bacteroidales</taxon>
        <taxon>Bacteroidaceae</taxon>
        <taxon>Bacteroides</taxon>
    </lineage>
</organism>
<dbReference type="AlphaFoldDB" id="A0A0N7IGB2"/>
<feature type="signal peptide" evidence="3">
    <location>
        <begin position="1"/>
        <end position="20"/>
    </location>
</feature>
<dbReference type="PATRIC" id="fig|246787.4.peg.5487"/>
<dbReference type="InterPro" id="IPR017853">
    <property type="entry name" value="GH"/>
</dbReference>
<dbReference type="Pfam" id="PF21365">
    <property type="entry name" value="Glyco_hydro_31_3rd"/>
    <property type="match status" value="1"/>
</dbReference>
<dbReference type="InterPro" id="IPR048395">
    <property type="entry name" value="Glyco_hydro_31_C"/>
</dbReference>
<dbReference type="Pfam" id="PF17137">
    <property type="entry name" value="DUF5110"/>
    <property type="match status" value="1"/>
</dbReference>
<dbReference type="SUPFAM" id="SSF74650">
    <property type="entry name" value="Galactose mutarotase-like"/>
    <property type="match status" value="1"/>
</dbReference>
<dbReference type="Pfam" id="PF13802">
    <property type="entry name" value="Gal_mutarotas_2"/>
    <property type="match status" value="1"/>
</dbReference>
<proteinExistence type="inferred from homology"/>
<protein>
    <submittedName>
        <fullName evidence="8">Alpha-xylosidase</fullName>
        <ecNumber evidence="8">3.2.1.177</ecNumber>
    </submittedName>
</protein>
<dbReference type="GO" id="GO:0005975">
    <property type="term" value="P:carbohydrate metabolic process"/>
    <property type="evidence" value="ECO:0007669"/>
    <property type="project" value="InterPro"/>
</dbReference>
<dbReference type="EMBL" id="CP012801">
    <property type="protein sequence ID" value="ALJ62515.1"/>
    <property type="molecule type" value="Genomic_DNA"/>
</dbReference>
<dbReference type="PANTHER" id="PTHR22762:SF166">
    <property type="entry name" value="ALPHA-GLUCOSIDASE"/>
    <property type="match status" value="1"/>
</dbReference>
<dbReference type="InterPro" id="IPR033403">
    <property type="entry name" value="DUF5110"/>
</dbReference>
<dbReference type="InterPro" id="IPR025887">
    <property type="entry name" value="Glyco_hydro_31_N_dom"/>
</dbReference>
<evidence type="ECO:0000259" key="7">
    <source>
        <dbReference type="Pfam" id="PF21365"/>
    </source>
</evidence>
<feature type="domain" description="DUF5110" evidence="6">
    <location>
        <begin position="698"/>
        <end position="765"/>
    </location>
</feature>
<dbReference type="Gene3D" id="2.60.40.1180">
    <property type="entry name" value="Golgi alpha-mannosidase II"/>
    <property type="match status" value="2"/>
</dbReference>
<dbReference type="InterPro" id="IPR000322">
    <property type="entry name" value="Glyco_hydro_31_TIM"/>
</dbReference>
<evidence type="ECO:0000259" key="5">
    <source>
        <dbReference type="Pfam" id="PF13802"/>
    </source>
</evidence>
<dbReference type="CDD" id="cd14752">
    <property type="entry name" value="GH31_N"/>
    <property type="match status" value="1"/>
</dbReference>
<accession>A0A0N7IGB2</accession>
<keyword evidence="3" id="KW-0732">Signal</keyword>
<dbReference type="GO" id="GO:0061634">
    <property type="term" value="F:alpha-D-xyloside xylohydrolase"/>
    <property type="evidence" value="ECO:0007669"/>
    <property type="project" value="UniProtKB-EC"/>
</dbReference>
<evidence type="ECO:0000256" key="2">
    <source>
        <dbReference type="RuleBase" id="RU361185"/>
    </source>
</evidence>
<dbReference type="Gene3D" id="2.60.40.1760">
    <property type="entry name" value="glycosyl hydrolase (family 31)"/>
    <property type="match status" value="1"/>
</dbReference>
<evidence type="ECO:0000313" key="8">
    <source>
        <dbReference type="EMBL" id="ALJ62515.1"/>
    </source>
</evidence>
<evidence type="ECO:0000256" key="3">
    <source>
        <dbReference type="SAM" id="SignalP"/>
    </source>
</evidence>
<evidence type="ECO:0000313" key="9">
    <source>
        <dbReference type="Proteomes" id="UP000061809"/>
    </source>
</evidence>
<comment type="similarity">
    <text evidence="1 2">Belongs to the glycosyl hydrolase 31 family.</text>
</comment>
<dbReference type="Proteomes" id="UP000061809">
    <property type="component" value="Chromosome"/>
</dbReference>
<dbReference type="PANTHER" id="PTHR22762">
    <property type="entry name" value="ALPHA-GLUCOSIDASE"/>
    <property type="match status" value="1"/>
</dbReference>
<keyword evidence="2 8" id="KW-0378">Hydrolase</keyword>
<evidence type="ECO:0000259" key="4">
    <source>
        <dbReference type="Pfam" id="PF01055"/>
    </source>
</evidence>
<dbReference type="InterPro" id="IPR011013">
    <property type="entry name" value="Gal_mutarotase_sf_dom"/>
</dbReference>
<dbReference type="SUPFAM" id="SSF51011">
    <property type="entry name" value="Glycosyl hydrolase domain"/>
    <property type="match status" value="1"/>
</dbReference>
<dbReference type="SUPFAM" id="SSF51445">
    <property type="entry name" value="(Trans)glycosidases"/>
    <property type="match status" value="1"/>
</dbReference>
<feature type="domain" description="Glycoside hydrolase family 31 TIM barrel" evidence="4">
    <location>
        <begin position="254"/>
        <end position="586"/>
    </location>
</feature>
<evidence type="ECO:0000259" key="6">
    <source>
        <dbReference type="Pfam" id="PF17137"/>
    </source>
</evidence>
<dbReference type="GO" id="GO:0030246">
    <property type="term" value="F:carbohydrate binding"/>
    <property type="evidence" value="ECO:0007669"/>
    <property type="project" value="InterPro"/>
</dbReference>
<sequence length="832" mass="95557">MRKYIYLFLILCCLSPHLYGGNVTGNCTSYSQEGRDVTFHLDDNSAVQLQLCSPSVVRVWFSPDGKLQRGNPSFAVINEELEDVGTVQVDEQNACYEIFTPKLRIRVNKAPFSLQIFDKYQKLLFSDYADKGHISDGERKVEYKTLRRDEHFFGLGEKTGKLDRRGESYKMWNSDKPCYSVVEDPLYKSIPFFMSSYRYGIFLDNTYKTEFKFGTESRDYYSFEAPGGEMIYYFIFGKDYKEIMKQYVALTGQPIMPPKWALGFAQCRGLLTTEKLSYEIAEGYRKRGIPCDIIYQDIGWTQYLQDFNWRKENYQNPKKMLADLKGMGFKVIVSQDPVISQANEKQWEEADRLGYLVKDSTTGKSYDMPWPWGGNCGVVDFTIPEVADWWGAYQQKPIDDGIAGFWTDMGEPAWSNEEQTERLVMKHHLGMHDEIHNVYGLTWDKVVKEQFEKRNPDLRVFQMTRAAYAGLQRYTFGWTGDCGNGDDVLQGWGQMANQIPVLLSAGLGVIPFVACDISGYCGDIEDYPAMAELYTRWVQLGAFNPLSRIHHEGDVAVEPWLFGEEAEKNVKAAIEMKYRLLPYIYTYAREAYETGLPIMRPMFMEYPADLETVSTDAQFMFGSELLVAPVVKKGATNKNVYLPEGIWIDYNDKRTEYNGEQWTTANAPLNTIPMFVRKGSIIPQMPVMNYTDEKAVYPITFEVFPATAGGETSFSLYEDVGTDLGYQRGEFMRTPVSCRTTEKGYVLEIGERAGEKYALPGERNLMFCIYTGQMPKEALIDGQKVRKMKAEKLNEGMETEFKVTAWCPDKKQNLCMLRLPDDGVKHTIEFIY</sequence>
<evidence type="ECO:0000256" key="1">
    <source>
        <dbReference type="ARBA" id="ARBA00007806"/>
    </source>
</evidence>
<feature type="domain" description="Glycoside hydrolase family 31 N-terminal" evidence="5">
    <location>
        <begin position="47"/>
        <end position="211"/>
    </location>
</feature>
<feature type="chain" id="PRO_5006013481" evidence="3">
    <location>
        <begin position="21"/>
        <end position="832"/>
    </location>
</feature>
<dbReference type="KEGG" id="bcel:BcellWH2_05313"/>
<dbReference type="InterPro" id="IPR013780">
    <property type="entry name" value="Glyco_hydro_b"/>
</dbReference>
<dbReference type="EC" id="3.2.1.177" evidence="8"/>
<feature type="domain" description="Glycosyl hydrolase family 31 C-terminal" evidence="7">
    <location>
        <begin position="595"/>
        <end position="682"/>
    </location>
</feature>
<dbReference type="Pfam" id="PF01055">
    <property type="entry name" value="Glyco_hydro_31_2nd"/>
    <property type="match status" value="1"/>
</dbReference>
<name>A0A0N7IGB2_9BACE</name>
<reference evidence="8 9" key="1">
    <citation type="journal article" date="2015" name="Science">
        <title>Genetic determinants of in vivo fitness and diet responsiveness in multiple human gut Bacteroides.</title>
        <authorList>
            <person name="Wu M."/>
            <person name="McNulty N.P."/>
            <person name="Rodionov D.A."/>
            <person name="Khoroshkin M.S."/>
            <person name="Griffin N.W."/>
            <person name="Cheng J."/>
            <person name="Latreille P."/>
            <person name="Kerstetter R.A."/>
            <person name="Terrapon N."/>
            <person name="Henrissat B."/>
            <person name="Osterman A.L."/>
            <person name="Gordon J.I."/>
        </authorList>
    </citation>
    <scope>NUCLEOTIDE SEQUENCE [LARGE SCALE GENOMIC DNA]</scope>
    <source>
        <strain evidence="8 9">WH2</strain>
    </source>
</reference>
<dbReference type="Gene3D" id="3.20.20.80">
    <property type="entry name" value="Glycosidases"/>
    <property type="match status" value="1"/>
</dbReference>
<keyword evidence="2 8" id="KW-0326">Glycosidase</keyword>